<dbReference type="Gene3D" id="2.40.50.180">
    <property type="entry name" value="CheA-289, Domain 4"/>
    <property type="match status" value="1"/>
</dbReference>
<dbReference type="EMBL" id="JTJC03000003">
    <property type="protein sequence ID" value="NHC35722.1"/>
    <property type="molecule type" value="Genomic_DNA"/>
</dbReference>
<comment type="caution">
    <text evidence="2">The sequence shown here is derived from an EMBL/GenBank/DDBJ whole genome shotgun (WGS) entry which is preliminary data.</text>
</comment>
<dbReference type="InterPro" id="IPR036061">
    <property type="entry name" value="CheW-like_dom_sf"/>
</dbReference>
<evidence type="ECO:0000259" key="1">
    <source>
        <dbReference type="PROSITE" id="PS50851"/>
    </source>
</evidence>
<name>A0A9X5E5Q6_9CYAN</name>
<evidence type="ECO:0000313" key="3">
    <source>
        <dbReference type="Proteomes" id="UP000031532"/>
    </source>
</evidence>
<dbReference type="SMART" id="SM00260">
    <property type="entry name" value="CheW"/>
    <property type="match status" value="1"/>
</dbReference>
<dbReference type="GO" id="GO:0007165">
    <property type="term" value="P:signal transduction"/>
    <property type="evidence" value="ECO:0007669"/>
    <property type="project" value="InterPro"/>
</dbReference>
<organism evidence="2 3">
    <name type="scientific">Scytonema millei VB511283</name>
    <dbReference type="NCBI Taxonomy" id="1245923"/>
    <lineage>
        <taxon>Bacteria</taxon>
        <taxon>Bacillati</taxon>
        <taxon>Cyanobacteriota</taxon>
        <taxon>Cyanophyceae</taxon>
        <taxon>Nostocales</taxon>
        <taxon>Scytonemataceae</taxon>
        <taxon>Scytonema</taxon>
    </lineage>
</organism>
<evidence type="ECO:0000313" key="2">
    <source>
        <dbReference type="EMBL" id="NHC35722.1"/>
    </source>
</evidence>
<reference evidence="2 3" key="1">
    <citation type="journal article" date="2015" name="Genome Announc.">
        <title>Draft Genome Sequence of the Terrestrial Cyanobacterium Scytonema millei VB511283, Isolated from Eastern India.</title>
        <authorList>
            <person name="Sen D."/>
            <person name="Chandrababunaidu M.M."/>
            <person name="Singh D."/>
            <person name="Sanghi N."/>
            <person name="Ghorai A."/>
            <person name="Mishra G.P."/>
            <person name="Madduluri M."/>
            <person name="Adhikary S.P."/>
            <person name="Tripathy S."/>
        </authorList>
    </citation>
    <scope>NUCLEOTIDE SEQUENCE [LARGE SCALE GENOMIC DNA]</scope>
    <source>
        <strain evidence="2 3">VB511283</strain>
    </source>
</reference>
<protein>
    <submittedName>
        <fullName evidence="2">Chemotaxis protein CheW</fullName>
    </submittedName>
</protein>
<dbReference type="SUPFAM" id="SSF50341">
    <property type="entry name" value="CheW-like"/>
    <property type="match status" value="1"/>
</dbReference>
<gene>
    <name evidence="2" type="ORF">QH73_0013805</name>
</gene>
<dbReference type="InterPro" id="IPR039315">
    <property type="entry name" value="CheW"/>
</dbReference>
<dbReference type="Proteomes" id="UP000031532">
    <property type="component" value="Unassembled WGS sequence"/>
</dbReference>
<keyword evidence="3" id="KW-1185">Reference proteome</keyword>
<dbReference type="PANTHER" id="PTHR22617:SF23">
    <property type="entry name" value="CHEMOTAXIS PROTEIN CHEW"/>
    <property type="match status" value="1"/>
</dbReference>
<dbReference type="PANTHER" id="PTHR22617">
    <property type="entry name" value="CHEMOTAXIS SENSOR HISTIDINE KINASE-RELATED"/>
    <property type="match status" value="1"/>
</dbReference>
<feature type="domain" description="CheW-like" evidence="1">
    <location>
        <begin position="4"/>
        <end position="151"/>
    </location>
</feature>
<accession>A0A9X5E5Q6</accession>
<dbReference type="Pfam" id="PF01584">
    <property type="entry name" value="CheW"/>
    <property type="match status" value="1"/>
</dbReference>
<dbReference type="GO" id="GO:0006935">
    <property type="term" value="P:chemotaxis"/>
    <property type="evidence" value="ECO:0007669"/>
    <property type="project" value="InterPro"/>
</dbReference>
<dbReference type="PROSITE" id="PS50851">
    <property type="entry name" value="CHEW"/>
    <property type="match status" value="1"/>
</dbReference>
<dbReference type="RefSeq" id="WP_039713323.1">
    <property type="nucleotide sequence ID" value="NZ_JTJC03000003.1"/>
</dbReference>
<dbReference type="AlphaFoldDB" id="A0A9X5E5Q6"/>
<dbReference type="GO" id="GO:0005829">
    <property type="term" value="C:cytosol"/>
    <property type="evidence" value="ECO:0007669"/>
    <property type="project" value="TreeGrafter"/>
</dbReference>
<dbReference type="InterPro" id="IPR002545">
    <property type="entry name" value="CheW-lke_dom"/>
</dbReference>
<dbReference type="Gene3D" id="2.30.30.40">
    <property type="entry name" value="SH3 Domains"/>
    <property type="match status" value="1"/>
</dbReference>
<proteinExistence type="predicted"/>
<sequence length="151" mass="17080">MTKIQQYCTFFINKIHFGIDIKQVQEVIRLPEINPVPLAPVDICGLINLRGKIVTVIDLQYRLGMGQSLPSSISYLELDEEFLAHNIIVQTKDEIAGLLVEDIGDMLEFTSDRFEPLPATLTGQMRKVLRGTYSLSQGFLMILDIEKVLKV</sequence>
<dbReference type="OrthoDB" id="9794382at2"/>